<gene>
    <name evidence="2" type="ORF">METZ01_LOCUS431044</name>
</gene>
<dbReference type="InterPro" id="IPR015421">
    <property type="entry name" value="PyrdxlP-dep_Trfase_major"/>
</dbReference>
<proteinExistence type="predicted"/>
<dbReference type="Pfam" id="PF01041">
    <property type="entry name" value="DegT_DnrJ_EryC1"/>
    <property type="match status" value="1"/>
</dbReference>
<dbReference type="FunFam" id="3.40.640.10:FF:000089">
    <property type="entry name" value="Aminotransferase, DegT/DnrJ/EryC1/StrS family"/>
    <property type="match status" value="1"/>
</dbReference>
<dbReference type="PANTHER" id="PTHR30244">
    <property type="entry name" value="TRANSAMINASE"/>
    <property type="match status" value="1"/>
</dbReference>
<dbReference type="EMBL" id="UINC01172885">
    <property type="protein sequence ID" value="SVD78190.1"/>
    <property type="molecule type" value="Genomic_DNA"/>
</dbReference>
<evidence type="ECO:0008006" key="3">
    <source>
        <dbReference type="Google" id="ProtNLM"/>
    </source>
</evidence>
<dbReference type="SUPFAM" id="SSF53383">
    <property type="entry name" value="PLP-dependent transferases"/>
    <property type="match status" value="1"/>
</dbReference>
<keyword evidence="1" id="KW-0663">Pyridoxal phosphate</keyword>
<dbReference type="CDD" id="cd00616">
    <property type="entry name" value="AHBA_syn"/>
    <property type="match status" value="1"/>
</dbReference>
<dbReference type="GO" id="GO:0008483">
    <property type="term" value="F:transaminase activity"/>
    <property type="evidence" value="ECO:0007669"/>
    <property type="project" value="TreeGrafter"/>
</dbReference>
<organism evidence="2">
    <name type="scientific">marine metagenome</name>
    <dbReference type="NCBI Taxonomy" id="408172"/>
    <lineage>
        <taxon>unclassified sequences</taxon>
        <taxon>metagenomes</taxon>
        <taxon>ecological metagenomes</taxon>
    </lineage>
</organism>
<dbReference type="InterPro" id="IPR000653">
    <property type="entry name" value="DegT/StrS_aminotransferase"/>
</dbReference>
<accession>A0A382Y4Y1</accession>
<dbReference type="Gene3D" id="3.40.640.10">
    <property type="entry name" value="Type I PLP-dependent aspartate aminotransferase-like (Major domain)"/>
    <property type="match status" value="1"/>
</dbReference>
<evidence type="ECO:0000256" key="1">
    <source>
        <dbReference type="ARBA" id="ARBA00022898"/>
    </source>
</evidence>
<dbReference type="GO" id="GO:0000271">
    <property type="term" value="P:polysaccharide biosynthetic process"/>
    <property type="evidence" value="ECO:0007669"/>
    <property type="project" value="TreeGrafter"/>
</dbReference>
<protein>
    <recommendedName>
        <fullName evidence="3">Aminotransferase class I/classII domain-containing protein</fullName>
    </recommendedName>
</protein>
<sequence length="245" mass="27108">MRIPFVDLKAQYHSIKEEIDTAIQNVINETAFIKGKYVQNFEEEYAEIYGVKHCISCANGTDAIYITLKALGIGPGDEVITTALSWISTSETITQAGARVVFVDIDPDYYTIDTAKIENKITEKTKAIIPVHLYGHPGNMTDIMAIAEKYNLKVIEDCAQAHFAQWKGKYVGTFGIAGTFSFFPGKNLGAFGDAGCIVTNDDELAQKVRMFAHHGALKKHHHEFEGINSRLDGLQAAVLSVKLKY</sequence>
<evidence type="ECO:0000313" key="2">
    <source>
        <dbReference type="EMBL" id="SVD78190.1"/>
    </source>
</evidence>
<name>A0A382Y4Y1_9ZZZZ</name>
<dbReference type="GO" id="GO:0030170">
    <property type="term" value="F:pyridoxal phosphate binding"/>
    <property type="evidence" value="ECO:0007669"/>
    <property type="project" value="UniProtKB-ARBA"/>
</dbReference>
<dbReference type="PANTHER" id="PTHR30244:SF36">
    <property type="entry name" value="3-OXO-GLUCOSE-6-PHOSPHATE:GLUTAMATE AMINOTRANSFERASE"/>
    <property type="match status" value="1"/>
</dbReference>
<feature type="non-terminal residue" evidence="2">
    <location>
        <position position="245"/>
    </location>
</feature>
<dbReference type="AlphaFoldDB" id="A0A382Y4Y1"/>
<dbReference type="InterPro" id="IPR015424">
    <property type="entry name" value="PyrdxlP-dep_Trfase"/>
</dbReference>
<reference evidence="2" key="1">
    <citation type="submission" date="2018-05" db="EMBL/GenBank/DDBJ databases">
        <authorList>
            <person name="Lanie J.A."/>
            <person name="Ng W.-L."/>
            <person name="Kazmierczak K.M."/>
            <person name="Andrzejewski T.M."/>
            <person name="Davidsen T.M."/>
            <person name="Wayne K.J."/>
            <person name="Tettelin H."/>
            <person name="Glass J.I."/>
            <person name="Rusch D."/>
            <person name="Podicherti R."/>
            <person name="Tsui H.-C.T."/>
            <person name="Winkler M.E."/>
        </authorList>
    </citation>
    <scope>NUCLEOTIDE SEQUENCE</scope>
</reference>